<dbReference type="Pfam" id="PF17919">
    <property type="entry name" value="RT_RNaseH_2"/>
    <property type="match status" value="1"/>
</dbReference>
<dbReference type="Proteomes" id="UP000257109">
    <property type="component" value="Unassembled WGS sequence"/>
</dbReference>
<protein>
    <submittedName>
        <fullName evidence="3">Enzymatic polyprotein</fullName>
    </submittedName>
</protein>
<keyword evidence="4" id="KW-1185">Reference proteome</keyword>
<dbReference type="EMBL" id="QJKJ01008066">
    <property type="protein sequence ID" value="RDX80910.1"/>
    <property type="molecule type" value="Genomic_DNA"/>
</dbReference>
<feature type="domain" description="Reverse transcriptase/retrotransposon-derived protein RNase H-like" evidence="2">
    <location>
        <begin position="6"/>
        <end position="80"/>
    </location>
</feature>
<sequence length="390" mass="45905">IKEKSSRIKKLVKKLPCLGIPDPNADLIIETDASDIGYGGVLKQKLPNSSKEQVVKYHSGIWHPSQQKYSTVKKEILSIKPELLPIMTLEPYMIKENLKDLIAHIFPKSFHYLSNDFSKSQRFYEFILVDTDSTEITHNKDDQGNILFSKIKIMNILSPQDWDQSLFDSKSFSRSFNPTGYTYYDYIDAWYNTLYINPEKHSWFVWFKKGIPLKFPKWFIKWFYHFGPLPEIFPQQVTDVYNYFKESSTFVLGYRMISFVASQSITWILAWDYMIISQYESEITDMKMLTRKIKVKWWRKFNIELISKAKISEWLKNNKARKGLPPKLELNKESLFLMEKQRLMAELAASTTAEEFYNKARSLQGGSSQRESDEGSSQSNPYLRNEDMFD</sequence>
<gene>
    <name evidence="3" type="ORF">CR513_38476</name>
</gene>
<evidence type="ECO:0000313" key="4">
    <source>
        <dbReference type="Proteomes" id="UP000257109"/>
    </source>
</evidence>
<dbReference type="AlphaFoldDB" id="A0A371FRV3"/>
<dbReference type="PANTHER" id="PTHR48434:SF1">
    <property type="entry name" value="(RAPE) HYPOTHETICAL PROTEIN"/>
    <property type="match status" value="1"/>
</dbReference>
<reference evidence="3" key="1">
    <citation type="submission" date="2018-05" db="EMBL/GenBank/DDBJ databases">
        <title>Draft genome of Mucuna pruriens seed.</title>
        <authorList>
            <person name="Nnadi N.E."/>
            <person name="Vos R."/>
            <person name="Hasami M.H."/>
            <person name="Devisetty U.K."/>
            <person name="Aguiy J.C."/>
        </authorList>
    </citation>
    <scope>NUCLEOTIDE SEQUENCE [LARGE SCALE GENOMIC DNA]</scope>
    <source>
        <strain evidence="3">JCA_2017</strain>
    </source>
</reference>
<evidence type="ECO:0000313" key="3">
    <source>
        <dbReference type="EMBL" id="RDX80910.1"/>
    </source>
</evidence>
<feature type="region of interest" description="Disordered" evidence="1">
    <location>
        <begin position="361"/>
        <end position="390"/>
    </location>
</feature>
<evidence type="ECO:0000259" key="2">
    <source>
        <dbReference type="Pfam" id="PF17919"/>
    </source>
</evidence>
<accession>A0A371FRV3</accession>
<feature type="compositionally biased region" description="Polar residues" evidence="1">
    <location>
        <begin position="364"/>
        <end position="382"/>
    </location>
</feature>
<dbReference type="SUPFAM" id="SSF56672">
    <property type="entry name" value="DNA/RNA polymerases"/>
    <property type="match status" value="1"/>
</dbReference>
<organism evidence="3 4">
    <name type="scientific">Mucuna pruriens</name>
    <name type="common">Velvet bean</name>
    <name type="synonym">Dolichos pruriens</name>
    <dbReference type="NCBI Taxonomy" id="157652"/>
    <lineage>
        <taxon>Eukaryota</taxon>
        <taxon>Viridiplantae</taxon>
        <taxon>Streptophyta</taxon>
        <taxon>Embryophyta</taxon>
        <taxon>Tracheophyta</taxon>
        <taxon>Spermatophyta</taxon>
        <taxon>Magnoliopsida</taxon>
        <taxon>eudicotyledons</taxon>
        <taxon>Gunneridae</taxon>
        <taxon>Pentapetalae</taxon>
        <taxon>rosids</taxon>
        <taxon>fabids</taxon>
        <taxon>Fabales</taxon>
        <taxon>Fabaceae</taxon>
        <taxon>Papilionoideae</taxon>
        <taxon>50 kb inversion clade</taxon>
        <taxon>NPAAA clade</taxon>
        <taxon>indigoferoid/millettioid clade</taxon>
        <taxon>Phaseoleae</taxon>
        <taxon>Mucuna</taxon>
    </lineage>
</organism>
<dbReference type="InterPro" id="IPR041577">
    <property type="entry name" value="RT_RNaseH_2"/>
</dbReference>
<comment type="caution">
    <text evidence="3">The sequence shown here is derived from an EMBL/GenBank/DDBJ whole genome shotgun (WGS) entry which is preliminary data.</text>
</comment>
<feature type="non-terminal residue" evidence="3">
    <location>
        <position position="1"/>
    </location>
</feature>
<dbReference type="InterPro" id="IPR043502">
    <property type="entry name" value="DNA/RNA_pol_sf"/>
</dbReference>
<dbReference type="OrthoDB" id="1735266at2759"/>
<proteinExistence type="predicted"/>
<dbReference type="PANTHER" id="PTHR48434">
    <property type="entry name" value="(RAPE) HYPOTHETICAL PROTEIN"/>
    <property type="match status" value="1"/>
</dbReference>
<name>A0A371FRV3_MUCPR</name>
<evidence type="ECO:0000256" key="1">
    <source>
        <dbReference type="SAM" id="MobiDB-lite"/>
    </source>
</evidence>